<protein>
    <submittedName>
        <fullName evidence="1">Uncharacterized protein</fullName>
    </submittedName>
</protein>
<accession>A0ACC3D773</accession>
<proteinExistence type="predicted"/>
<evidence type="ECO:0000313" key="1">
    <source>
        <dbReference type="EMBL" id="KAK3062975.1"/>
    </source>
</evidence>
<organism evidence="1 2">
    <name type="scientific">Coniosporium uncinatum</name>
    <dbReference type="NCBI Taxonomy" id="93489"/>
    <lineage>
        <taxon>Eukaryota</taxon>
        <taxon>Fungi</taxon>
        <taxon>Dikarya</taxon>
        <taxon>Ascomycota</taxon>
        <taxon>Pezizomycotina</taxon>
        <taxon>Dothideomycetes</taxon>
        <taxon>Dothideomycetes incertae sedis</taxon>
        <taxon>Coniosporium</taxon>
    </lineage>
</organism>
<comment type="caution">
    <text evidence="1">The sequence shown here is derived from an EMBL/GenBank/DDBJ whole genome shotgun (WGS) entry which is preliminary data.</text>
</comment>
<dbReference type="EMBL" id="JAWDJW010007047">
    <property type="protein sequence ID" value="KAK3062975.1"/>
    <property type="molecule type" value="Genomic_DNA"/>
</dbReference>
<evidence type="ECO:0000313" key="2">
    <source>
        <dbReference type="Proteomes" id="UP001186974"/>
    </source>
</evidence>
<keyword evidence="2" id="KW-1185">Reference proteome</keyword>
<name>A0ACC3D773_9PEZI</name>
<gene>
    <name evidence="1" type="ORF">LTS18_003003</name>
</gene>
<dbReference type="Proteomes" id="UP001186974">
    <property type="component" value="Unassembled WGS sequence"/>
</dbReference>
<sequence>MRLLRTVQHLATSSQRRLPLRTYATALGSTTTRLTLRASQISQVIREPHVLAGCRDIRLSTEDWGRYHRDPRDHDDDDDDDVAAREEARCHAELSHVLGALDSAADVVDSVVLAVGDVLALPVCVGAAAAEEEEEEEGAAAGGDGRRAEGVDVDVNVDLEDEAWRRRRRRRRREKGRTPVTVLEKMGVRCTCVDLGLWRLEDYPAVVVADEATREGSLAARRFRGSKEAWWGVVQGSEGPGLKAFDYTAEFYGRRLRGDEVVKGAGKVWVDLGVFGMGYCGQEGRDVDGWSLEFARDLERNVRYFAKRTWQPGLYEKAQEANGGVATAVPDPAFEEGSNGSLACSDTPSGLSTEWERQKKERLARKCLECGEDEEVLFTDECAMKRRKGKG</sequence>
<reference evidence="1" key="1">
    <citation type="submission" date="2024-09" db="EMBL/GenBank/DDBJ databases">
        <title>Black Yeasts Isolated from many extreme environments.</title>
        <authorList>
            <person name="Coleine C."/>
            <person name="Stajich J.E."/>
            <person name="Selbmann L."/>
        </authorList>
    </citation>
    <scope>NUCLEOTIDE SEQUENCE</scope>
    <source>
        <strain evidence="1">CCFEE 5737</strain>
    </source>
</reference>